<dbReference type="InterPro" id="IPR037151">
    <property type="entry name" value="AlkB-like_sf"/>
</dbReference>
<feature type="region of interest" description="Disordered" evidence="1">
    <location>
        <begin position="65"/>
        <end position="103"/>
    </location>
</feature>
<feature type="region of interest" description="Disordered" evidence="1">
    <location>
        <begin position="148"/>
        <end position="235"/>
    </location>
</feature>
<keyword evidence="4" id="KW-1185">Reference proteome</keyword>
<feature type="compositionally biased region" description="Polar residues" evidence="1">
    <location>
        <begin position="65"/>
        <end position="86"/>
    </location>
</feature>
<evidence type="ECO:0000313" key="3">
    <source>
        <dbReference type="EMBL" id="EED88252.1"/>
    </source>
</evidence>
<name>B8CED4_THAPS</name>
<organism evidence="3 4">
    <name type="scientific">Thalassiosira pseudonana</name>
    <name type="common">Marine diatom</name>
    <name type="synonym">Cyclotella nana</name>
    <dbReference type="NCBI Taxonomy" id="35128"/>
    <lineage>
        <taxon>Eukaryota</taxon>
        <taxon>Sar</taxon>
        <taxon>Stramenopiles</taxon>
        <taxon>Ochrophyta</taxon>
        <taxon>Bacillariophyta</taxon>
        <taxon>Coscinodiscophyceae</taxon>
        <taxon>Thalassiosirophycidae</taxon>
        <taxon>Thalassiosirales</taxon>
        <taxon>Thalassiosiraceae</taxon>
        <taxon>Thalassiosira</taxon>
    </lineage>
</organism>
<feature type="region of interest" description="Disordered" evidence="1">
    <location>
        <begin position="404"/>
        <end position="437"/>
    </location>
</feature>
<dbReference type="InParanoid" id="B8CED4"/>
<proteinExistence type="predicted"/>
<dbReference type="GeneID" id="7453088"/>
<dbReference type="Proteomes" id="UP000001449">
    <property type="component" value="Chromosome 17"/>
</dbReference>
<accession>B8CED4</accession>
<dbReference type="PaxDb" id="35128-Thaps25308"/>
<feature type="compositionally biased region" description="Acidic residues" evidence="1">
    <location>
        <begin position="160"/>
        <end position="170"/>
    </location>
</feature>
<sequence length="693" mass="80001">MVKQQQQPNEIHIKRTVLRQVVTDKLKALLRGDFYVRNHLGQECFESIVREAGEFRELCRIAQQQQQGENGTAARTSPDLSQAPHQPNNNNGNLPPPPQSFTPETETFIQIIAASMQGEKKLLAKTLKGDKWYYFVREICRFDEMRRGEDVSDGDRGALEDSESEEEVEVSDTSASSLSRTTDGAEDGFSASATSSEKQHGKSHKKKNKHHKREKKLLKKERRHGKREEKRLKRKLTKEKLATKEDFEKYRDHLLSEIPNSVKSRFREGGFSRWGKDWLPCLELGPFDVEPGPVRDMWIDMFNKTRLNGREMTRLVFWYGEERGQAYSFVPSSKLVDYEEGESNGYSEMPKKIQDKIGKKTKLTKTEEQVMRGLIESKKDMARDKSERIKWMMNFLEDYEIAPTKKKKAGGPKKEEKSSKKSTSKKFEKKHRVMHHRHATMRKFGRIRRYDKRTKSYEPWEDIWIERSKKEVIGLNRGGSICITPDLLSTKRRQELAFAMHNCKLFRQYSFGNGTFNEPRSHVLLSSMIKSDGSTKNGVGYSYHNINMKALPMDLVPEVNSFASELATKYKLPDDQFNIGVDLIVYKDGSDSIGWHADDTQGEDLVLAVVVESHEMRPLKIRPAKSKSLSDGDEEIELFIGEGDAYAMDRLMQEGYEHCLPKKENVIMERTSLNGLEETNNLLSWRTCGMQFH</sequence>
<dbReference type="eggNOG" id="ENOG502SRFK">
    <property type="taxonomic scope" value="Eukaryota"/>
</dbReference>
<protein>
    <recommendedName>
        <fullName evidence="2">Alpha-ketoglutarate-dependent dioxygenase AlkB-like domain-containing protein</fullName>
    </recommendedName>
</protein>
<dbReference type="HOGENOM" id="CLU_397689_0_0_1"/>
<reference evidence="3 4" key="2">
    <citation type="journal article" date="2008" name="Nature">
        <title>The Phaeodactylum genome reveals the evolutionary history of diatom genomes.</title>
        <authorList>
            <person name="Bowler C."/>
            <person name="Allen A.E."/>
            <person name="Badger J.H."/>
            <person name="Grimwood J."/>
            <person name="Jabbari K."/>
            <person name="Kuo A."/>
            <person name="Maheswari U."/>
            <person name="Martens C."/>
            <person name="Maumus F."/>
            <person name="Otillar R.P."/>
            <person name="Rayko E."/>
            <person name="Salamov A."/>
            <person name="Vandepoele K."/>
            <person name="Beszteri B."/>
            <person name="Gruber A."/>
            <person name="Heijde M."/>
            <person name="Katinka M."/>
            <person name="Mock T."/>
            <person name="Valentin K."/>
            <person name="Verret F."/>
            <person name="Berges J.A."/>
            <person name="Brownlee C."/>
            <person name="Cadoret J.P."/>
            <person name="Chiovitti A."/>
            <person name="Choi C.J."/>
            <person name="Coesel S."/>
            <person name="De Martino A."/>
            <person name="Detter J.C."/>
            <person name="Durkin C."/>
            <person name="Falciatore A."/>
            <person name="Fournet J."/>
            <person name="Haruta M."/>
            <person name="Huysman M.J."/>
            <person name="Jenkins B.D."/>
            <person name="Jiroutova K."/>
            <person name="Jorgensen R.E."/>
            <person name="Joubert Y."/>
            <person name="Kaplan A."/>
            <person name="Kroger N."/>
            <person name="Kroth P.G."/>
            <person name="La Roche J."/>
            <person name="Lindquist E."/>
            <person name="Lommer M."/>
            <person name="Martin-Jezequel V."/>
            <person name="Lopez P.J."/>
            <person name="Lucas S."/>
            <person name="Mangogna M."/>
            <person name="McGinnis K."/>
            <person name="Medlin L.K."/>
            <person name="Montsant A."/>
            <person name="Oudot-Le Secq M.P."/>
            <person name="Napoli C."/>
            <person name="Obornik M."/>
            <person name="Parker M.S."/>
            <person name="Petit J.L."/>
            <person name="Porcel B.M."/>
            <person name="Poulsen N."/>
            <person name="Robison M."/>
            <person name="Rychlewski L."/>
            <person name="Rynearson T.A."/>
            <person name="Schmutz J."/>
            <person name="Shapiro H."/>
            <person name="Siaut M."/>
            <person name="Stanley M."/>
            <person name="Sussman M.R."/>
            <person name="Taylor A.R."/>
            <person name="Vardi A."/>
            <person name="von Dassow P."/>
            <person name="Vyverman W."/>
            <person name="Willis A."/>
            <person name="Wyrwicz L.S."/>
            <person name="Rokhsar D.S."/>
            <person name="Weissenbach J."/>
            <person name="Armbrust E.V."/>
            <person name="Green B.R."/>
            <person name="Van de Peer Y."/>
            <person name="Grigoriev I.V."/>
        </authorList>
    </citation>
    <scope>NUCLEOTIDE SEQUENCE [LARGE SCALE GENOMIC DNA]</scope>
    <source>
        <strain evidence="3 4">CCMP1335</strain>
    </source>
</reference>
<dbReference type="InterPro" id="IPR027450">
    <property type="entry name" value="AlkB-like"/>
</dbReference>
<evidence type="ECO:0000256" key="1">
    <source>
        <dbReference type="SAM" id="MobiDB-lite"/>
    </source>
</evidence>
<feature type="compositionally biased region" description="Basic residues" evidence="1">
    <location>
        <begin position="420"/>
        <end position="437"/>
    </location>
</feature>
<feature type="domain" description="Alpha-ketoglutarate-dependent dioxygenase AlkB-like" evidence="2">
    <location>
        <begin position="483"/>
        <end position="665"/>
    </location>
</feature>
<dbReference type="EMBL" id="CM000651">
    <property type="protein sequence ID" value="EED88252.1"/>
    <property type="molecule type" value="Genomic_DNA"/>
</dbReference>
<dbReference type="AlphaFoldDB" id="B8CED4"/>
<dbReference type="Gene3D" id="2.60.120.590">
    <property type="entry name" value="Alpha-ketoglutarate-dependent dioxygenase AlkB-like"/>
    <property type="match status" value="1"/>
</dbReference>
<evidence type="ECO:0000313" key="4">
    <source>
        <dbReference type="Proteomes" id="UP000001449"/>
    </source>
</evidence>
<gene>
    <name evidence="3" type="ORF">THAPSDRAFT_25308</name>
</gene>
<dbReference type="KEGG" id="tps:THAPSDRAFT_25308"/>
<dbReference type="RefSeq" id="XP_002294418.1">
    <property type="nucleotide sequence ID" value="XM_002294382.1"/>
</dbReference>
<feature type="compositionally biased region" description="Basic residues" evidence="1">
    <location>
        <begin position="201"/>
        <end position="225"/>
    </location>
</feature>
<evidence type="ECO:0000259" key="2">
    <source>
        <dbReference type="Pfam" id="PF13532"/>
    </source>
</evidence>
<reference evidence="3 4" key="1">
    <citation type="journal article" date="2004" name="Science">
        <title>The genome of the diatom Thalassiosira pseudonana: ecology, evolution, and metabolism.</title>
        <authorList>
            <person name="Armbrust E.V."/>
            <person name="Berges J.A."/>
            <person name="Bowler C."/>
            <person name="Green B.R."/>
            <person name="Martinez D."/>
            <person name="Putnam N.H."/>
            <person name="Zhou S."/>
            <person name="Allen A.E."/>
            <person name="Apt K.E."/>
            <person name="Bechner M."/>
            <person name="Brzezinski M.A."/>
            <person name="Chaal B.K."/>
            <person name="Chiovitti A."/>
            <person name="Davis A.K."/>
            <person name="Demarest M.S."/>
            <person name="Detter J.C."/>
            <person name="Glavina T."/>
            <person name="Goodstein D."/>
            <person name="Hadi M.Z."/>
            <person name="Hellsten U."/>
            <person name="Hildebrand M."/>
            <person name="Jenkins B.D."/>
            <person name="Jurka J."/>
            <person name="Kapitonov V.V."/>
            <person name="Kroger N."/>
            <person name="Lau W.W."/>
            <person name="Lane T.W."/>
            <person name="Larimer F.W."/>
            <person name="Lippmeier J.C."/>
            <person name="Lucas S."/>
            <person name="Medina M."/>
            <person name="Montsant A."/>
            <person name="Obornik M."/>
            <person name="Parker M.S."/>
            <person name="Palenik B."/>
            <person name="Pazour G.J."/>
            <person name="Richardson P.M."/>
            <person name="Rynearson T.A."/>
            <person name="Saito M.A."/>
            <person name="Schwartz D.C."/>
            <person name="Thamatrakoln K."/>
            <person name="Valentin K."/>
            <person name="Vardi A."/>
            <person name="Wilkerson F.P."/>
            <person name="Rokhsar D.S."/>
        </authorList>
    </citation>
    <scope>NUCLEOTIDE SEQUENCE [LARGE SCALE GENOMIC DNA]</scope>
    <source>
        <strain evidence="3 4">CCMP1335</strain>
    </source>
</reference>
<feature type="compositionally biased region" description="Basic and acidic residues" evidence="1">
    <location>
        <begin position="148"/>
        <end position="159"/>
    </location>
</feature>
<dbReference type="Pfam" id="PF13532">
    <property type="entry name" value="2OG-FeII_Oxy_2"/>
    <property type="match status" value="1"/>
</dbReference>
<dbReference type="SUPFAM" id="SSF51197">
    <property type="entry name" value="Clavaminate synthase-like"/>
    <property type="match status" value="1"/>
</dbReference>